<dbReference type="RefSeq" id="WP_377833381.1">
    <property type="nucleotide sequence ID" value="NZ_JBHRSK010000007.1"/>
</dbReference>
<dbReference type="InterPro" id="IPR036291">
    <property type="entry name" value="NAD(P)-bd_dom_sf"/>
</dbReference>
<gene>
    <name evidence="1" type="ORF">ACFOES_11325</name>
</gene>
<accession>A0ABV7AHT7</accession>
<dbReference type="EMBL" id="JBHRSK010000007">
    <property type="protein sequence ID" value="MFC2968685.1"/>
    <property type="molecule type" value="Genomic_DNA"/>
</dbReference>
<dbReference type="PANTHER" id="PTHR43377:SF1">
    <property type="entry name" value="BILIVERDIN REDUCTASE A"/>
    <property type="match status" value="1"/>
</dbReference>
<keyword evidence="2" id="KW-1185">Reference proteome</keyword>
<sequence>MSPAPGTVAVIGAGSIGKRHAGNLERLGAEVRLIPYREFSAETLRRIPGLGAVVIATATQIRLDLIAQCAELGLPFYAEKPLAWTPAQAEAIHAAAAPVAERSMVGFMMRYHPAVLDLARRDLSQVYSFSFEIGHDVRQWRPNWRFGDSYAALPEGGGVLLDLCHELDMALALFPGLELGRCDSLGHAEYPGVDFATTAQLAAPGGPMGQVEMDYLSPVSTRRAVLRGLDARVEIDFLRPVVVESRPGAGPVETPYGFDRNDMFLDAMRDFLALARGAAPSDNPLLPRFDRMRRSTALIAEAWSSRQIGGTVAIDMG</sequence>
<comment type="caution">
    <text evidence="1">The sequence shown here is derived from an EMBL/GenBank/DDBJ whole genome shotgun (WGS) entry which is preliminary data.</text>
</comment>
<evidence type="ECO:0000313" key="2">
    <source>
        <dbReference type="Proteomes" id="UP001595443"/>
    </source>
</evidence>
<dbReference type="Gene3D" id="3.30.360.10">
    <property type="entry name" value="Dihydrodipicolinate Reductase, domain 2"/>
    <property type="match status" value="1"/>
</dbReference>
<dbReference type="SUPFAM" id="SSF55347">
    <property type="entry name" value="Glyceraldehyde-3-phosphate dehydrogenase-like, C-terminal domain"/>
    <property type="match status" value="1"/>
</dbReference>
<proteinExistence type="predicted"/>
<dbReference type="PANTHER" id="PTHR43377">
    <property type="entry name" value="BILIVERDIN REDUCTASE A"/>
    <property type="match status" value="1"/>
</dbReference>
<dbReference type="SUPFAM" id="SSF51735">
    <property type="entry name" value="NAD(P)-binding Rossmann-fold domains"/>
    <property type="match status" value="1"/>
</dbReference>
<dbReference type="Proteomes" id="UP001595443">
    <property type="component" value="Unassembled WGS sequence"/>
</dbReference>
<reference evidence="2" key="1">
    <citation type="journal article" date="2019" name="Int. J. Syst. Evol. Microbiol.">
        <title>The Global Catalogue of Microorganisms (GCM) 10K type strain sequencing project: providing services to taxonomists for standard genome sequencing and annotation.</title>
        <authorList>
            <consortium name="The Broad Institute Genomics Platform"/>
            <consortium name="The Broad Institute Genome Sequencing Center for Infectious Disease"/>
            <person name="Wu L."/>
            <person name="Ma J."/>
        </authorList>
    </citation>
    <scope>NUCLEOTIDE SEQUENCE [LARGE SCALE GENOMIC DNA]</scope>
    <source>
        <strain evidence="2">KCTC 62192</strain>
    </source>
</reference>
<dbReference type="InterPro" id="IPR051450">
    <property type="entry name" value="Gfo/Idh/MocA_Oxidoreductases"/>
</dbReference>
<protein>
    <submittedName>
        <fullName evidence="1">Gfo/Idh/MocA family protein</fullName>
    </submittedName>
</protein>
<name>A0ABV7AHT7_9RHOB</name>
<evidence type="ECO:0000313" key="1">
    <source>
        <dbReference type="EMBL" id="MFC2968685.1"/>
    </source>
</evidence>
<dbReference type="Gene3D" id="3.40.50.720">
    <property type="entry name" value="NAD(P)-binding Rossmann-like Domain"/>
    <property type="match status" value="1"/>
</dbReference>
<organism evidence="1 2">
    <name type="scientific">Acidimangrovimonas pyrenivorans</name>
    <dbReference type="NCBI Taxonomy" id="2030798"/>
    <lineage>
        <taxon>Bacteria</taxon>
        <taxon>Pseudomonadati</taxon>
        <taxon>Pseudomonadota</taxon>
        <taxon>Alphaproteobacteria</taxon>
        <taxon>Rhodobacterales</taxon>
        <taxon>Paracoccaceae</taxon>
        <taxon>Acidimangrovimonas</taxon>
    </lineage>
</organism>